<dbReference type="InterPro" id="IPR008042">
    <property type="entry name" value="Retrotrans_Pao"/>
</dbReference>
<reference evidence="1" key="1">
    <citation type="journal article" date="2014" name="Nat. Genet.">
        <title>Genome and transcriptome of the porcine whipworm Trichuris suis.</title>
        <authorList>
            <person name="Jex A.R."/>
            <person name="Nejsum P."/>
            <person name="Schwarz E.M."/>
            <person name="Hu L."/>
            <person name="Young N.D."/>
            <person name="Hall R.S."/>
            <person name="Korhonen P.K."/>
            <person name="Liao S."/>
            <person name="Thamsborg S."/>
            <person name="Xia J."/>
            <person name="Xu P."/>
            <person name="Wang S."/>
            <person name="Scheerlinck J.P."/>
            <person name="Hofmann A."/>
            <person name="Sternberg P.W."/>
            <person name="Wang J."/>
            <person name="Gasser R.B."/>
        </authorList>
    </citation>
    <scope>NUCLEOTIDE SEQUENCE [LARGE SCALE GENOMIC DNA]</scope>
    <source>
        <strain evidence="1">DCEP-RM93F</strain>
    </source>
</reference>
<name>A0A085MQ89_9BILA</name>
<protein>
    <recommendedName>
        <fullName evidence="2">Reverse transcriptase/retrotransposon-derived protein RNase H-like domain-containing protein</fullName>
    </recommendedName>
</protein>
<organism evidence="1">
    <name type="scientific">Trichuris suis</name>
    <name type="common">pig whipworm</name>
    <dbReference type="NCBI Taxonomy" id="68888"/>
    <lineage>
        <taxon>Eukaryota</taxon>
        <taxon>Metazoa</taxon>
        <taxon>Ecdysozoa</taxon>
        <taxon>Nematoda</taxon>
        <taxon>Enoplea</taxon>
        <taxon>Dorylaimia</taxon>
        <taxon>Trichinellida</taxon>
        <taxon>Trichuridae</taxon>
        <taxon>Trichuris</taxon>
    </lineage>
</organism>
<accession>A0A085MQ89</accession>
<dbReference type="AlphaFoldDB" id="A0A085MQ89"/>
<proteinExistence type="predicted"/>
<dbReference type="Pfam" id="PF05380">
    <property type="entry name" value="Peptidase_A17"/>
    <property type="match status" value="1"/>
</dbReference>
<evidence type="ECO:0008006" key="2">
    <source>
        <dbReference type="Google" id="ProtNLM"/>
    </source>
</evidence>
<sequence length="140" mass="16055">MDAEDMQTVPILGMLWNRRSDTSQLNMERVIEGLSKRVTKRNILSATHQVFDSIAVVCPVLLRPKLLLRKIWPMPIGWDDALPEEFTTVFLEWLQGLKLLETLRIPRWIGVDSGNRSLHVFCDASKEAFAAVVYLREFSG</sequence>
<gene>
    <name evidence="1" type="ORF">M514_28437</name>
</gene>
<dbReference type="PANTHER" id="PTHR47331">
    <property type="entry name" value="PHD-TYPE DOMAIN-CONTAINING PROTEIN"/>
    <property type="match status" value="1"/>
</dbReference>
<dbReference type="EMBL" id="KL368030">
    <property type="protein sequence ID" value="KFD59385.1"/>
    <property type="molecule type" value="Genomic_DNA"/>
</dbReference>
<dbReference type="Proteomes" id="UP000030758">
    <property type="component" value="Unassembled WGS sequence"/>
</dbReference>
<evidence type="ECO:0000313" key="1">
    <source>
        <dbReference type="EMBL" id="KFD59385.1"/>
    </source>
</evidence>